<evidence type="ECO:0000313" key="2">
    <source>
        <dbReference type="EMBL" id="KAH3704888.1"/>
    </source>
</evidence>
<accession>A0A9D3YT16</accession>
<reference evidence="2" key="2">
    <citation type="submission" date="2020-11" db="EMBL/GenBank/DDBJ databases">
        <authorList>
            <person name="McCartney M.A."/>
            <person name="Auch B."/>
            <person name="Kono T."/>
            <person name="Mallez S."/>
            <person name="Becker A."/>
            <person name="Gohl D.M."/>
            <person name="Silverstein K.A.T."/>
            <person name="Koren S."/>
            <person name="Bechman K.B."/>
            <person name="Herman A."/>
            <person name="Abrahante J.E."/>
            <person name="Garbe J."/>
        </authorList>
    </citation>
    <scope>NUCLEOTIDE SEQUENCE</scope>
    <source>
        <strain evidence="2">Duluth1</strain>
        <tissue evidence="2">Whole animal</tissue>
    </source>
</reference>
<evidence type="ECO:0000256" key="1">
    <source>
        <dbReference type="SAM" id="MobiDB-lite"/>
    </source>
</evidence>
<organism evidence="2 3">
    <name type="scientific">Dreissena polymorpha</name>
    <name type="common">Zebra mussel</name>
    <name type="synonym">Mytilus polymorpha</name>
    <dbReference type="NCBI Taxonomy" id="45954"/>
    <lineage>
        <taxon>Eukaryota</taxon>
        <taxon>Metazoa</taxon>
        <taxon>Spiralia</taxon>
        <taxon>Lophotrochozoa</taxon>
        <taxon>Mollusca</taxon>
        <taxon>Bivalvia</taxon>
        <taxon>Autobranchia</taxon>
        <taxon>Heteroconchia</taxon>
        <taxon>Euheterodonta</taxon>
        <taxon>Imparidentia</taxon>
        <taxon>Neoheterodontei</taxon>
        <taxon>Myida</taxon>
        <taxon>Dreissenoidea</taxon>
        <taxon>Dreissenidae</taxon>
        <taxon>Dreissena</taxon>
    </lineage>
</organism>
<gene>
    <name evidence="2" type="ORF">DPMN_079949</name>
</gene>
<dbReference type="AlphaFoldDB" id="A0A9D3YT16"/>
<dbReference type="EMBL" id="JAIWYP010000015">
    <property type="protein sequence ID" value="KAH3704888.1"/>
    <property type="molecule type" value="Genomic_DNA"/>
</dbReference>
<dbReference type="Proteomes" id="UP000828390">
    <property type="component" value="Unassembled WGS sequence"/>
</dbReference>
<sequence>MGESALKSQEKGKAHKENMKLRSKQGSCDVFFVKKEGTIVTTVKSKTDIINNSPSVSNQEGAATESVQIEDIQIPGPSQPSAAVSNSQTSIDKFITNKKYL</sequence>
<reference evidence="2" key="1">
    <citation type="journal article" date="2019" name="bioRxiv">
        <title>The Genome of the Zebra Mussel, Dreissena polymorpha: A Resource for Invasive Species Research.</title>
        <authorList>
            <person name="McCartney M.A."/>
            <person name="Auch B."/>
            <person name="Kono T."/>
            <person name="Mallez S."/>
            <person name="Zhang Y."/>
            <person name="Obille A."/>
            <person name="Becker A."/>
            <person name="Abrahante J.E."/>
            <person name="Garbe J."/>
            <person name="Badalamenti J.P."/>
            <person name="Herman A."/>
            <person name="Mangelson H."/>
            <person name="Liachko I."/>
            <person name="Sullivan S."/>
            <person name="Sone E.D."/>
            <person name="Koren S."/>
            <person name="Silverstein K.A.T."/>
            <person name="Beckman K.B."/>
            <person name="Gohl D.M."/>
        </authorList>
    </citation>
    <scope>NUCLEOTIDE SEQUENCE</scope>
    <source>
        <strain evidence="2">Duluth1</strain>
        <tissue evidence="2">Whole animal</tissue>
    </source>
</reference>
<feature type="region of interest" description="Disordered" evidence="1">
    <location>
        <begin position="1"/>
        <end position="21"/>
    </location>
</feature>
<feature type="compositionally biased region" description="Basic and acidic residues" evidence="1">
    <location>
        <begin position="8"/>
        <end position="20"/>
    </location>
</feature>
<proteinExistence type="predicted"/>
<name>A0A9D3YT16_DREPO</name>
<evidence type="ECO:0000313" key="3">
    <source>
        <dbReference type="Proteomes" id="UP000828390"/>
    </source>
</evidence>
<protein>
    <submittedName>
        <fullName evidence="2">Uncharacterized protein</fullName>
    </submittedName>
</protein>
<comment type="caution">
    <text evidence="2">The sequence shown here is derived from an EMBL/GenBank/DDBJ whole genome shotgun (WGS) entry which is preliminary data.</text>
</comment>
<keyword evidence="3" id="KW-1185">Reference proteome</keyword>